<protein>
    <submittedName>
        <fullName evidence="3">NADH-ubiquinone oxidoreductase chain G</fullName>
        <ecNumber evidence="3">1.6.5.3</ecNumber>
    </submittedName>
</protein>
<dbReference type="GO" id="GO:0016651">
    <property type="term" value="F:oxidoreductase activity, acting on NAD(P)H"/>
    <property type="evidence" value="ECO:0007669"/>
    <property type="project" value="InterPro"/>
</dbReference>
<dbReference type="Pfam" id="PF09326">
    <property type="entry name" value="NADH_dhqG_C"/>
    <property type="match status" value="1"/>
</dbReference>
<dbReference type="EC" id="1.6.5.3" evidence="3"/>
<keyword evidence="3" id="KW-0560">Oxidoreductase</keyword>
<feature type="compositionally biased region" description="Basic and acidic residues" evidence="1">
    <location>
        <begin position="56"/>
        <end position="66"/>
    </location>
</feature>
<dbReference type="SUPFAM" id="SSF53706">
    <property type="entry name" value="Formate dehydrogenase/DMSO reductase, domains 1-3"/>
    <property type="match status" value="1"/>
</dbReference>
<name>A0A6J4N2Q9_9ACTN</name>
<accession>A0A6J4N2Q9</accession>
<dbReference type="GO" id="GO:0051536">
    <property type="term" value="F:iron-sulfur cluster binding"/>
    <property type="evidence" value="ECO:0007669"/>
    <property type="project" value="InterPro"/>
</dbReference>
<evidence type="ECO:0000259" key="2">
    <source>
        <dbReference type="Pfam" id="PF09326"/>
    </source>
</evidence>
<feature type="region of interest" description="Disordered" evidence="1">
    <location>
        <begin position="56"/>
        <end position="77"/>
    </location>
</feature>
<feature type="domain" description="NADH-ubiquinone oxidoreductase 75 kDa subunit mitochondrial-like" evidence="2">
    <location>
        <begin position="69"/>
        <end position="103"/>
    </location>
</feature>
<proteinExistence type="predicted"/>
<evidence type="ECO:0000256" key="1">
    <source>
        <dbReference type="SAM" id="MobiDB-lite"/>
    </source>
</evidence>
<gene>
    <name evidence="3" type="ORF">AVDCRST_MAG21-1276</name>
</gene>
<keyword evidence="3" id="KW-0830">Ubiquinone</keyword>
<reference evidence="3" key="1">
    <citation type="submission" date="2020-02" db="EMBL/GenBank/DDBJ databases">
        <authorList>
            <person name="Meier V. D."/>
        </authorList>
    </citation>
    <scope>NUCLEOTIDE SEQUENCE</scope>
    <source>
        <strain evidence="3">AVDCRST_MAG21</strain>
    </source>
</reference>
<sequence length="118" mass="12847">MQRGRLAVHPPGEAREDWKIIRAASEVLGARLPYDTLAAVRARLVEVNPVFARPDRLERRGCEDKSGPAGDPGSLSDAPFALPISNYWQADVVSRASETMAECARVLLPAVPERIAAE</sequence>
<dbReference type="InterPro" id="IPR015405">
    <property type="entry name" value="NDUFS1-like_C"/>
</dbReference>
<dbReference type="EMBL" id="CADCUL010000126">
    <property type="protein sequence ID" value="CAA9376312.1"/>
    <property type="molecule type" value="Genomic_DNA"/>
</dbReference>
<evidence type="ECO:0000313" key="3">
    <source>
        <dbReference type="EMBL" id="CAA9376312.1"/>
    </source>
</evidence>
<dbReference type="AlphaFoldDB" id="A0A6J4N2Q9"/>
<organism evidence="3">
    <name type="scientific">uncultured Nocardioidaceae bacterium</name>
    <dbReference type="NCBI Taxonomy" id="253824"/>
    <lineage>
        <taxon>Bacteria</taxon>
        <taxon>Bacillati</taxon>
        <taxon>Actinomycetota</taxon>
        <taxon>Actinomycetes</taxon>
        <taxon>Propionibacteriales</taxon>
        <taxon>Nocardioidaceae</taxon>
        <taxon>environmental samples</taxon>
    </lineage>
</organism>
<dbReference type="Gene3D" id="3.40.50.740">
    <property type="match status" value="1"/>
</dbReference>